<reference evidence="7 8" key="1">
    <citation type="submission" date="2018-01" db="EMBL/GenBank/DDBJ databases">
        <title>The whole genome sequencing and assembly of Paenibacillus chitinolyticus KCCM 41400 strain.</title>
        <authorList>
            <person name="Kim J.-Y."/>
            <person name="Park M.-K."/>
            <person name="Lee Y.-J."/>
            <person name="Yi H."/>
            <person name="Bahn Y.-S."/>
            <person name="Kim J.F."/>
            <person name="Lee D.-W."/>
        </authorList>
    </citation>
    <scope>NUCLEOTIDE SEQUENCE [LARGE SCALE GENOMIC DNA]</scope>
    <source>
        <strain evidence="7 8">KCCM 41400</strain>
    </source>
</reference>
<dbReference type="PANTHER" id="PTHR46066:SF2">
    <property type="entry name" value="CHITINASE DOMAIN-CONTAINING PROTEIN 1"/>
    <property type="match status" value="1"/>
</dbReference>
<dbReference type="GO" id="GO:0004553">
    <property type="term" value="F:hydrolase activity, hydrolyzing O-glycosyl compounds"/>
    <property type="evidence" value="ECO:0007669"/>
    <property type="project" value="InterPro"/>
</dbReference>
<keyword evidence="1 3" id="KW-0378">Hydrolase</keyword>
<evidence type="ECO:0000313" key="8">
    <source>
        <dbReference type="Proteomes" id="UP000288943"/>
    </source>
</evidence>
<keyword evidence="9" id="KW-1185">Reference proteome</keyword>
<dbReference type="GO" id="GO:0005975">
    <property type="term" value="P:carbohydrate metabolic process"/>
    <property type="evidence" value="ECO:0007669"/>
    <property type="project" value="InterPro"/>
</dbReference>
<feature type="chain" id="PRO_5019412712" evidence="4">
    <location>
        <begin position="25"/>
        <end position="633"/>
    </location>
</feature>
<dbReference type="AlphaFoldDB" id="A0A410WVJ9"/>
<keyword evidence="4" id="KW-0732">Signal</keyword>
<dbReference type="Proteomes" id="UP001527202">
    <property type="component" value="Unassembled WGS sequence"/>
</dbReference>
<dbReference type="Proteomes" id="UP000288943">
    <property type="component" value="Chromosome"/>
</dbReference>
<dbReference type="RefSeq" id="WP_042228173.1">
    <property type="nucleotide sequence ID" value="NZ_CP026520.1"/>
</dbReference>
<evidence type="ECO:0000313" key="9">
    <source>
        <dbReference type="Proteomes" id="UP001527202"/>
    </source>
</evidence>
<evidence type="ECO:0000259" key="5">
    <source>
        <dbReference type="PROSITE" id="PS51910"/>
    </source>
</evidence>
<dbReference type="GeneID" id="95375703"/>
<evidence type="ECO:0000313" key="6">
    <source>
        <dbReference type="EMBL" id="MCY9594222.1"/>
    </source>
</evidence>
<dbReference type="SMART" id="SM00636">
    <property type="entry name" value="Glyco_18"/>
    <property type="match status" value="1"/>
</dbReference>
<dbReference type="InterPro" id="IPR001223">
    <property type="entry name" value="Glyco_hydro18_cat"/>
</dbReference>
<dbReference type="PANTHER" id="PTHR46066">
    <property type="entry name" value="CHITINASE DOMAIN-CONTAINING PROTEIN 1 FAMILY MEMBER"/>
    <property type="match status" value="1"/>
</dbReference>
<dbReference type="OrthoDB" id="9775889at2"/>
<accession>A0A410WVJ9</accession>
<feature type="signal peptide" evidence="4">
    <location>
        <begin position="1"/>
        <end position="24"/>
    </location>
</feature>
<dbReference type="InterPro" id="IPR029070">
    <property type="entry name" value="Chitinase_insertion_sf"/>
</dbReference>
<evidence type="ECO:0000256" key="3">
    <source>
        <dbReference type="RuleBase" id="RU000489"/>
    </source>
</evidence>
<dbReference type="PROSITE" id="PS51910">
    <property type="entry name" value="GH18_2"/>
    <property type="match status" value="1"/>
</dbReference>
<dbReference type="EMBL" id="CP026520">
    <property type="protein sequence ID" value="QAV18516.1"/>
    <property type="molecule type" value="Genomic_DNA"/>
</dbReference>
<evidence type="ECO:0000256" key="2">
    <source>
        <dbReference type="ARBA" id="ARBA00023295"/>
    </source>
</evidence>
<protein>
    <submittedName>
        <fullName evidence="7">Glycoside hydrolase family 18</fullName>
    </submittedName>
    <submittedName>
        <fullName evidence="6">Glycosyl hydrolase family 18 protein</fullName>
    </submittedName>
</protein>
<dbReference type="SUPFAM" id="SSF51445">
    <property type="entry name" value="(Trans)glycosidases"/>
    <property type="match status" value="1"/>
</dbReference>
<dbReference type="KEGG" id="pchi:PC41400_12865"/>
<dbReference type="InterPro" id="IPR001579">
    <property type="entry name" value="Glyco_hydro_18_chit_AS"/>
</dbReference>
<evidence type="ECO:0000256" key="4">
    <source>
        <dbReference type="SAM" id="SignalP"/>
    </source>
</evidence>
<evidence type="ECO:0000256" key="1">
    <source>
        <dbReference type="ARBA" id="ARBA00022801"/>
    </source>
</evidence>
<dbReference type="GO" id="GO:0008061">
    <property type="term" value="F:chitin binding"/>
    <property type="evidence" value="ECO:0007669"/>
    <property type="project" value="InterPro"/>
</dbReference>
<feature type="domain" description="GH18" evidence="5">
    <location>
        <begin position="319"/>
        <end position="633"/>
    </location>
</feature>
<dbReference type="InterPro" id="IPR017853">
    <property type="entry name" value="GH"/>
</dbReference>
<dbReference type="Pfam" id="PF00704">
    <property type="entry name" value="Glyco_hydro_18"/>
    <property type="match status" value="1"/>
</dbReference>
<dbReference type="Gene3D" id="3.10.50.10">
    <property type="match status" value="1"/>
</dbReference>
<gene>
    <name evidence="6" type="ORF">M5X16_00315</name>
    <name evidence="7" type="ORF">PC41400_12865</name>
</gene>
<evidence type="ECO:0000313" key="7">
    <source>
        <dbReference type="EMBL" id="QAV18516.1"/>
    </source>
</evidence>
<keyword evidence="2 3" id="KW-0326">Glycosidase</keyword>
<dbReference type="EMBL" id="JAMDMJ010000001">
    <property type="protein sequence ID" value="MCY9594222.1"/>
    <property type="molecule type" value="Genomic_DNA"/>
</dbReference>
<name>A0A410WVJ9_9BACL</name>
<dbReference type="PROSITE" id="PS01095">
    <property type="entry name" value="GH18_1"/>
    <property type="match status" value="1"/>
</dbReference>
<dbReference type="InterPro" id="IPR011583">
    <property type="entry name" value="Chitinase_II/V-like_cat"/>
</dbReference>
<sequence>MKAVRWILTGAVVVSLCSPLQAQAADKTTKYRVYQNNKIVTELSDYSQAEAYAKQFKNSHVEEISTRKWLWNNFPRYQVFQYDFTQPQWTFPTLDAAVAEARRWGHASVRDLQSGGWVWNNYPKYRVYQGDNTQSLWDFTTLADATAEARKWRHAHIIDLSTNKWVWDNISAADKSSLRSGTPVYRVYQDTYSAPSWSFAYLEDAVNESLKWGGSKVVRTTDNAVLHTNEASYKVYQNDNFLSEFQSLDAAATYASRWGHSEISYNGKIIWSNYPYYQVLQNNTLIGDFNTIPQALEYASKYSNSTIRTLDRNVIWDNLRKMQYWGWTGSSAASTIQAQASGTVGLDVVSPTYFQLADASGKVDDKSEAATVDWLKKQGFTVYPLINNQFNAEMTSAFLANPAAQTAFIRQIVDKAAALKVDGLNLDFESLSAKDRAGYTTFVKQFADAAHAKKLSVSVDLPRGSIKWNDKTAYDHEKLASYVDYIAIMAYDQYWKGSTEPGSVSGLPWAEQGVIEFLSYGIPRDKLIMGIPYYVRDWTLDAAGKPVENKAILLKDIPALITAKKAVKTWDNEFKQYRVDYTEDGKKHVFWLEDNDTVKQRLAIARKYDLAGVAAWRLGYDTPQLWEMMLQEK</sequence>
<reference evidence="6 9" key="2">
    <citation type="submission" date="2022-05" db="EMBL/GenBank/DDBJ databases">
        <title>Genome Sequencing of Bee-Associated Microbes.</title>
        <authorList>
            <person name="Dunlap C."/>
        </authorList>
    </citation>
    <scope>NUCLEOTIDE SEQUENCE [LARGE SCALE GENOMIC DNA]</scope>
    <source>
        <strain evidence="6 9">NRRL B-23120</strain>
    </source>
</reference>
<organism evidence="7 8">
    <name type="scientific">Paenibacillus chitinolyticus</name>
    <dbReference type="NCBI Taxonomy" id="79263"/>
    <lineage>
        <taxon>Bacteria</taxon>
        <taxon>Bacillati</taxon>
        <taxon>Bacillota</taxon>
        <taxon>Bacilli</taxon>
        <taxon>Bacillales</taxon>
        <taxon>Paenibacillaceae</taxon>
        <taxon>Paenibacillus</taxon>
    </lineage>
</organism>
<proteinExistence type="predicted"/>
<dbReference type="Gene3D" id="3.20.20.80">
    <property type="entry name" value="Glycosidases"/>
    <property type="match status" value="1"/>
</dbReference>